<evidence type="ECO:0000313" key="2">
    <source>
        <dbReference type="EMBL" id="UZF85370.1"/>
    </source>
</evidence>
<gene>
    <name evidence="2" type="ORF">NWE54_16225</name>
</gene>
<sequence>MNASTVRAALLHCLLAATLLGASLGLAQAQERKAITGTTVSLVPLAGFTPATTFAGLENASTKASLLVVELPPVAHDQLAPLFGDIDKAKANFARQKITVDDIETIETGAGPVPLITGSQVANGTSYDKWMVLLKGEKTVMITVQSPDGADLDPDDIVAMLKTVSLGAPPSMAEKLKALPFAVAAAEPFRIIDTLGGSGVLMTSGPLDADPSGTQPIIVVAYQLSAPVPADKLEAGAEALLKQTKNLETAAITTRERVPFAGGSGILLAGTATDRGTEKRFAQYMAIGADGRFVRLIAIAPASAYDGVKAGIEKIAASIAFAAK</sequence>
<name>A0A9E8A084_9HYPH</name>
<keyword evidence="1" id="KW-0732">Signal</keyword>
<feature type="signal peptide" evidence="1">
    <location>
        <begin position="1"/>
        <end position="29"/>
    </location>
</feature>
<dbReference type="AlphaFoldDB" id="A0A9E8A084"/>
<accession>A0A9E8A084</accession>
<proteinExistence type="predicted"/>
<evidence type="ECO:0008006" key="3">
    <source>
        <dbReference type="Google" id="ProtNLM"/>
    </source>
</evidence>
<reference evidence="2" key="1">
    <citation type="submission" date="2022-08" db="EMBL/GenBank/DDBJ databases">
        <title>Complete Genome Sequences of 2 Bosea sp. soil isolates.</title>
        <authorList>
            <person name="Alvarez Arevalo M."/>
            <person name="Sterndorff E.B."/>
            <person name="Faurdal D."/>
            <person name="Joergensen T.S."/>
            <person name="Weber T."/>
        </authorList>
    </citation>
    <scope>NUCLEOTIDE SEQUENCE</scope>
    <source>
        <strain evidence="2">NBC_00436</strain>
    </source>
</reference>
<dbReference type="EMBL" id="CP102774">
    <property type="protein sequence ID" value="UZF85370.1"/>
    <property type="molecule type" value="Genomic_DNA"/>
</dbReference>
<evidence type="ECO:0000256" key="1">
    <source>
        <dbReference type="SAM" id="SignalP"/>
    </source>
</evidence>
<organism evidence="2">
    <name type="scientific">Bosea sp. NBC_00436</name>
    <dbReference type="NCBI Taxonomy" id="2969620"/>
    <lineage>
        <taxon>Bacteria</taxon>
        <taxon>Pseudomonadati</taxon>
        <taxon>Pseudomonadota</taxon>
        <taxon>Alphaproteobacteria</taxon>
        <taxon>Hyphomicrobiales</taxon>
        <taxon>Boseaceae</taxon>
        <taxon>Bosea</taxon>
    </lineage>
</organism>
<feature type="chain" id="PRO_5039726619" description="DUF1795 domain-containing protein" evidence="1">
    <location>
        <begin position="30"/>
        <end position="324"/>
    </location>
</feature>
<protein>
    <recommendedName>
        <fullName evidence="3">DUF1795 domain-containing protein</fullName>
    </recommendedName>
</protein>